<keyword evidence="13" id="KW-1185">Reference proteome</keyword>
<keyword evidence="7" id="KW-0472">Membrane</keyword>
<comment type="caution">
    <text evidence="12">The sequence shown here is derived from an EMBL/GenBank/DDBJ whole genome shotgun (WGS) entry which is preliminary data.</text>
</comment>
<dbReference type="PANTHER" id="PTHR30069">
    <property type="entry name" value="TONB-DEPENDENT OUTER MEMBRANE RECEPTOR"/>
    <property type="match status" value="1"/>
</dbReference>
<keyword evidence="2" id="KW-0813">Transport</keyword>
<keyword evidence="6" id="KW-0798">TonB box</keyword>
<keyword evidence="8 12" id="KW-0675">Receptor</keyword>
<proteinExistence type="predicted"/>
<dbReference type="InterPro" id="IPR039426">
    <property type="entry name" value="TonB-dep_rcpt-like"/>
</dbReference>
<dbReference type="GO" id="GO:0009279">
    <property type="term" value="C:cell outer membrane"/>
    <property type="evidence" value="ECO:0007669"/>
    <property type="project" value="UniProtKB-SubCell"/>
</dbReference>
<evidence type="ECO:0000256" key="10">
    <source>
        <dbReference type="SAM" id="MobiDB-lite"/>
    </source>
</evidence>
<evidence type="ECO:0000313" key="12">
    <source>
        <dbReference type="EMBL" id="MDG4946510.1"/>
    </source>
</evidence>
<comment type="subcellular location">
    <subcellularLocation>
        <location evidence="1">Cell outer membrane</location>
        <topology evidence="1">Multi-pass membrane protein</topology>
    </subcellularLocation>
</comment>
<sequence length="929" mass="104475">MYKQIFFVLTLLLSIGLFGQKSTITTEEILVRGNCGMCKDNIENAVKKESSAEGTWNVKTKVLKLSFDAKKTNLDKIMRRVTAAGYDNQLYTADDKDYRNLADCCQYDRVTAWDNIENSEGTHFDGQAEAPQEVATITSNQVKAITKSSDFKEQILVRGNCSMCKETIETAVSKEATAKGTWNIQTKVLELDFDESKTSLDKIMRRVAAAGYDNQLYTADDKDYNNLPDCCLYDRVTAWDNIENSKGTHVDGEATPEQKNVADSNTESEEDEDYSWLNEDAISLANVSAVGNKAATALDGKSAGLTFNIDSKELLKAACCNLSESFETNATVDVNYANAVTGTKQIKMLGLDQKYTLITKELLPEIRGLASAYGMNFIPGRWVQGIQLTKGGSTVTNGYESISGQINTELFKTHDKNKTSLNFFGDTNSRIEGNIVHADTINGKWAHSFLAHANATIDRQDSNDDGFMDQPIGKQLNATYLLNYNDLDNSGIGTHFGISFIDDHRTAGQVDFVEDYHKLGTEKYGVGIDISRFQVWNKTGYVFKDKPYQSLGWMNQYTYHEQKSFFGTTPYNGIQRSIYSNLIFESILGSTLHKYKAGASFLHDQYDEVYQVNDYKRTETVPGAFFEYTYTGDKLTAVLGSRVDFHNLAGTQFTPRANLKYVLFPKTTLRASAGRGFRTANVFSEAQSFLASNRTVEIIDGGGDIYGLDPEIAWNYGISLHQEFRIFGNKSNIIADYFITDFENQILPDLDQSTKKILFYNMEGKSYARAFQIQWDFEPVKRLEARLAYKNYQTQGDYLSGAKDLPFTPEHRGFMNLAYNTWIKANGSQWSFDTTLQYVGEQRIPNTSTNPVEFQTPDYADSYFLLNAQIARQFNKTLRVYLGAENILGYTQDNPIIDVQNPFGEYFDGGMVWAPIMPGSVYLGLDIEF</sequence>
<reference evidence="12" key="1">
    <citation type="submission" date="2022-07" db="EMBL/GenBank/DDBJ databases">
        <title>Description and genome-wide analysis of Profundicola chukchiensis gen. nov., sp. nov., marine bacteria isolated from bottom sediments of the Chukchi Sea.</title>
        <authorList>
            <person name="Romanenko L."/>
            <person name="Otstavnykh N."/>
            <person name="Kurilenko V."/>
            <person name="Eremeev V."/>
            <person name="Velansky P."/>
            <person name="Mikhailov V."/>
            <person name="Isaeva M."/>
        </authorList>
    </citation>
    <scope>NUCLEOTIDE SEQUENCE</scope>
    <source>
        <strain evidence="12">KMM 9713</strain>
    </source>
</reference>
<keyword evidence="3" id="KW-1134">Transmembrane beta strand</keyword>
<keyword evidence="9" id="KW-0998">Cell outer membrane</keyword>
<feature type="region of interest" description="Disordered" evidence="10">
    <location>
        <begin position="245"/>
        <end position="272"/>
    </location>
</feature>
<evidence type="ECO:0000259" key="11">
    <source>
        <dbReference type="Pfam" id="PF00593"/>
    </source>
</evidence>
<dbReference type="InterPro" id="IPR036163">
    <property type="entry name" value="HMA_dom_sf"/>
</dbReference>
<gene>
    <name evidence="12" type="ORF">NMK71_08800</name>
</gene>
<accession>A0A9X4MZI3</accession>
<dbReference type="InterPro" id="IPR000531">
    <property type="entry name" value="Beta-barrel_TonB"/>
</dbReference>
<dbReference type="Gene3D" id="2.40.170.20">
    <property type="entry name" value="TonB-dependent receptor, beta-barrel domain"/>
    <property type="match status" value="1"/>
</dbReference>
<evidence type="ECO:0000256" key="8">
    <source>
        <dbReference type="ARBA" id="ARBA00023170"/>
    </source>
</evidence>
<dbReference type="SUPFAM" id="SSF55008">
    <property type="entry name" value="HMA, heavy metal-associated domain"/>
    <property type="match status" value="2"/>
</dbReference>
<feature type="domain" description="TonB-dependent receptor-like beta-barrel" evidence="11">
    <location>
        <begin position="471"/>
        <end position="887"/>
    </location>
</feature>
<dbReference type="SUPFAM" id="SSF56935">
    <property type="entry name" value="Porins"/>
    <property type="match status" value="1"/>
</dbReference>
<dbReference type="RefSeq" id="WP_304420901.1">
    <property type="nucleotide sequence ID" value="NZ_JANCMU010000005.1"/>
</dbReference>
<dbReference type="GO" id="GO:0044718">
    <property type="term" value="P:siderophore transmembrane transport"/>
    <property type="evidence" value="ECO:0007669"/>
    <property type="project" value="TreeGrafter"/>
</dbReference>
<evidence type="ECO:0000256" key="2">
    <source>
        <dbReference type="ARBA" id="ARBA00022448"/>
    </source>
</evidence>
<evidence type="ECO:0000256" key="5">
    <source>
        <dbReference type="ARBA" id="ARBA00022729"/>
    </source>
</evidence>
<name>A0A9X4MZI3_9FLAO</name>
<dbReference type="GO" id="GO:0046872">
    <property type="term" value="F:metal ion binding"/>
    <property type="evidence" value="ECO:0007669"/>
    <property type="project" value="InterPro"/>
</dbReference>
<evidence type="ECO:0000256" key="6">
    <source>
        <dbReference type="ARBA" id="ARBA00023077"/>
    </source>
</evidence>
<evidence type="ECO:0000256" key="4">
    <source>
        <dbReference type="ARBA" id="ARBA00022692"/>
    </source>
</evidence>
<dbReference type="Proteomes" id="UP001152599">
    <property type="component" value="Unassembled WGS sequence"/>
</dbReference>
<dbReference type="GO" id="GO:0015344">
    <property type="term" value="F:siderophore uptake transmembrane transporter activity"/>
    <property type="evidence" value="ECO:0007669"/>
    <property type="project" value="TreeGrafter"/>
</dbReference>
<keyword evidence="4" id="KW-0812">Transmembrane</keyword>
<dbReference type="EMBL" id="JANCMU010000005">
    <property type="protein sequence ID" value="MDG4946510.1"/>
    <property type="molecule type" value="Genomic_DNA"/>
</dbReference>
<evidence type="ECO:0000256" key="7">
    <source>
        <dbReference type="ARBA" id="ARBA00023136"/>
    </source>
</evidence>
<dbReference type="PANTHER" id="PTHR30069:SF29">
    <property type="entry name" value="HEMOGLOBIN AND HEMOGLOBIN-HAPTOGLOBIN-BINDING PROTEIN 1-RELATED"/>
    <property type="match status" value="1"/>
</dbReference>
<evidence type="ECO:0000256" key="1">
    <source>
        <dbReference type="ARBA" id="ARBA00004571"/>
    </source>
</evidence>
<evidence type="ECO:0000256" key="3">
    <source>
        <dbReference type="ARBA" id="ARBA00022452"/>
    </source>
</evidence>
<dbReference type="InterPro" id="IPR036942">
    <property type="entry name" value="Beta-barrel_TonB_sf"/>
</dbReference>
<dbReference type="Pfam" id="PF00593">
    <property type="entry name" value="TonB_dep_Rec_b-barrel"/>
    <property type="match status" value="1"/>
</dbReference>
<protein>
    <submittedName>
        <fullName evidence="12">TonB-dependent receptor</fullName>
    </submittedName>
</protein>
<dbReference type="AlphaFoldDB" id="A0A9X4MZI3"/>
<keyword evidence="5" id="KW-0732">Signal</keyword>
<evidence type="ECO:0000313" key="13">
    <source>
        <dbReference type="Proteomes" id="UP001152599"/>
    </source>
</evidence>
<organism evidence="12 13">
    <name type="scientific">Profundicola chukchiensis</name>
    <dbReference type="NCBI Taxonomy" id="2961959"/>
    <lineage>
        <taxon>Bacteria</taxon>
        <taxon>Pseudomonadati</taxon>
        <taxon>Bacteroidota</taxon>
        <taxon>Flavobacteriia</taxon>
        <taxon>Flavobacteriales</taxon>
        <taxon>Weeksellaceae</taxon>
        <taxon>Profundicola</taxon>
    </lineage>
</organism>
<evidence type="ECO:0000256" key="9">
    <source>
        <dbReference type="ARBA" id="ARBA00023237"/>
    </source>
</evidence>
<dbReference type="Gene3D" id="3.30.70.100">
    <property type="match status" value="2"/>
</dbReference>